<protein>
    <submittedName>
        <fullName evidence="2">Uncharacterized protein</fullName>
    </submittedName>
</protein>
<dbReference type="Proteomes" id="UP000799536">
    <property type="component" value="Unassembled WGS sequence"/>
</dbReference>
<dbReference type="OrthoDB" id="270171at2759"/>
<evidence type="ECO:0000313" key="2">
    <source>
        <dbReference type="EMBL" id="KAF2203133.1"/>
    </source>
</evidence>
<proteinExistence type="predicted"/>
<accession>A0A9P4JP62</accession>
<keyword evidence="3" id="KW-1185">Reference proteome</keyword>
<feature type="region of interest" description="Disordered" evidence="1">
    <location>
        <begin position="288"/>
        <end position="322"/>
    </location>
</feature>
<name>A0A9P4JP62_9PLEO</name>
<evidence type="ECO:0000313" key="3">
    <source>
        <dbReference type="Proteomes" id="UP000799536"/>
    </source>
</evidence>
<dbReference type="EMBL" id="ML993912">
    <property type="protein sequence ID" value="KAF2203133.1"/>
    <property type="molecule type" value="Genomic_DNA"/>
</dbReference>
<feature type="region of interest" description="Disordered" evidence="1">
    <location>
        <begin position="88"/>
        <end position="147"/>
    </location>
</feature>
<feature type="compositionally biased region" description="Pro residues" evidence="1">
    <location>
        <begin position="169"/>
        <end position="183"/>
    </location>
</feature>
<reference evidence="2" key="1">
    <citation type="journal article" date="2020" name="Stud. Mycol.">
        <title>101 Dothideomycetes genomes: a test case for predicting lifestyles and emergence of pathogens.</title>
        <authorList>
            <person name="Haridas S."/>
            <person name="Albert R."/>
            <person name="Binder M."/>
            <person name="Bloem J."/>
            <person name="Labutti K."/>
            <person name="Salamov A."/>
            <person name="Andreopoulos B."/>
            <person name="Baker S."/>
            <person name="Barry K."/>
            <person name="Bills G."/>
            <person name="Bluhm B."/>
            <person name="Cannon C."/>
            <person name="Castanera R."/>
            <person name="Culley D."/>
            <person name="Daum C."/>
            <person name="Ezra D."/>
            <person name="Gonzalez J."/>
            <person name="Henrissat B."/>
            <person name="Kuo A."/>
            <person name="Liang C."/>
            <person name="Lipzen A."/>
            <person name="Lutzoni F."/>
            <person name="Magnuson J."/>
            <person name="Mondo S."/>
            <person name="Nolan M."/>
            <person name="Ohm R."/>
            <person name="Pangilinan J."/>
            <person name="Park H.-J."/>
            <person name="Ramirez L."/>
            <person name="Alfaro M."/>
            <person name="Sun H."/>
            <person name="Tritt A."/>
            <person name="Yoshinaga Y."/>
            <person name="Zwiers L.-H."/>
            <person name="Turgeon B."/>
            <person name="Goodwin S."/>
            <person name="Spatafora J."/>
            <person name="Crous P."/>
            <person name="Grigoriev I."/>
        </authorList>
    </citation>
    <scope>NUCLEOTIDE SEQUENCE</scope>
    <source>
        <strain evidence="2">ATCC 74209</strain>
    </source>
</reference>
<sequence>MRLGYQQPPNPTPIRNDHTKGNEKSQQPIPRQHVRRVTESQQPQPIRPVNTLRRNVSRSEPNLAPLPRPVEIERPKSPVYLTVKNPYDTILGGNRLQHQENKPAIKEGPPSQGGSSVEGRPRASGFRSLSRPKTELEPIVLPPLYSKLSAPSVQNARKFWETKVAKAQSPPPPPPPPPLPPTAPKVYSTYPVAARFKDEEPRGVAATTRRRLNHDAGQNTSIGSEKRGNVTHKNLDASLPTPRSPLGSPKLSDVAQRPHPFTRPKTEAKPKSLVPEIFIRPVSDYETVEKDPAVAPKEQSVGPNGRKEPASSQFTESKTSSTKCLTSIFEEPRRIAGSFDAHQASHARVDHSVTKRRFGEAMDDINVGRQRQGSRWSETDFTLRRDLQQADAVKSRRLRKEEIHKSADLDRAAHEHLTALRGQSKSVAPGRLDVSDRWRF</sequence>
<comment type="caution">
    <text evidence="2">The sequence shown here is derived from an EMBL/GenBank/DDBJ whole genome shotgun (WGS) entry which is preliminary data.</text>
</comment>
<feature type="region of interest" description="Disordered" evidence="1">
    <location>
        <begin position="159"/>
        <end position="269"/>
    </location>
</feature>
<organism evidence="2 3">
    <name type="scientific">Delitschia confertaspora ATCC 74209</name>
    <dbReference type="NCBI Taxonomy" id="1513339"/>
    <lineage>
        <taxon>Eukaryota</taxon>
        <taxon>Fungi</taxon>
        <taxon>Dikarya</taxon>
        <taxon>Ascomycota</taxon>
        <taxon>Pezizomycotina</taxon>
        <taxon>Dothideomycetes</taxon>
        <taxon>Pleosporomycetidae</taxon>
        <taxon>Pleosporales</taxon>
        <taxon>Delitschiaceae</taxon>
        <taxon>Delitschia</taxon>
    </lineage>
</organism>
<dbReference type="AlphaFoldDB" id="A0A9P4JP62"/>
<gene>
    <name evidence="2" type="ORF">GQ43DRAFT_281958</name>
</gene>
<evidence type="ECO:0000256" key="1">
    <source>
        <dbReference type="SAM" id="MobiDB-lite"/>
    </source>
</evidence>
<feature type="compositionally biased region" description="Polar residues" evidence="1">
    <location>
        <begin position="310"/>
        <end position="322"/>
    </location>
</feature>
<feature type="region of interest" description="Disordered" evidence="1">
    <location>
        <begin position="1"/>
        <end position="76"/>
    </location>
</feature>